<dbReference type="PhylomeDB" id="O76639"/>
<dbReference type="CTD" id="173551"/>
<dbReference type="AGR" id="WB:WBGene00020361"/>
<dbReference type="InParanoid" id="O76639"/>
<dbReference type="Bgee" id="WBGene00020361">
    <property type="expression patterns" value="Expressed in embryo and 3 other cell types or tissues"/>
</dbReference>
<dbReference type="eggNOG" id="ENOG502TK1R">
    <property type="taxonomic scope" value="Eukaryota"/>
</dbReference>
<sequence length="347" mass="40671">MVFSKPLSYPNVEILIRFLDPSLRFRLSRQCPSIRSCEKKHPFILKFLALNKHSITLNATSYQLAIFQDSDIPLELPFDVDVRGSRDMNLVVEKRREEILIDGRFHRFHRFNGQNPVSPGAAQCNQFIQLTVGSYIERMMYSRKLHDALFYMIKKLLVGKLSIKAHKFCLRSSGILRIPQSLKIQTKHVQLEGPHIEQLLKVLPFLLDTGGTPLSSFTFSETLVTTEKLDFDIVRTAGILIFQWSTLINLFDLRHRRVYFKRVGLEFILQVIRNFLEHGRDFDTHYSFEGINEQAIFKALELQTRVYKEIRHNCVTFYKENFMDIVVSYNVNTCILDVKVQRQEFFV</sequence>
<dbReference type="UCSC" id="T08E11.5">
    <property type="organism name" value="c. elegans"/>
</dbReference>
<dbReference type="AlphaFoldDB" id="O76639"/>
<dbReference type="InterPro" id="IPR021942">
    <property type="entry name" value="DUF3557"/>
</dbReference>
<dbReference type="KEGG" id="cel:CELE_T08E11.5"/>
<dbReference type="GeneID" id="173551"/>
<reference evidence="1 2" key="1">
    <citation type="journal article" date="1998" name="Science">
        <title>Genome sequence of the nematode C. elegans: a platform for investigating biology.</title>
        <authorList>
            <consortium name="The C. elegans sequencing consortium"/>
            <person name="Sulson J.E."/>
            <person name="Waterston R."/>
        </authorList>
    </citation>
    <scope>NUCLEOTIDE SEQUENCE [LARGE SCALE GENOMIC DNA]</scope>
    <source>
        <strain evidence="1 2">Bristol N2</strain>
    </source>
</reference>
<dbReference type="Pfam" id="PF12078">
    <property type="entry name" value="DUF3557"/>
    <property type="match status" value="1"/>
</dbReference>
<dbReference type="EMBL" id="BX284602">
    <property type="protein sequence ID" value="CCD63724.1"/>
    <property type="molecule type" value="Genomic_DNA"/>
</dbReference>
<dbReference type="STRING" id="6239.T08E11.5.1"/>
<evidence type="ECO:0000313" key="1">
    <source>
        <dbReference type="EMBL" id="CCD63724.1"/>
    </source>
</evidence>
<dbReference type="HOGENOM" id="CLU_042576_2_0_1"/>
<dbReference type="FunCoup" id="O76639">
    <property type="interactions" value="354"/>
</dbReference>
<keyword evidence="2" id="KW-1185">Reference proteome</keyword>
<dbReference type="PANTHER" id="PTHR31379:SF1">
    <property type="entry name" value="F-BOX C PROTEIN-RELATED"/>
    <property type="match status" value="1"/>
</dbReference>
<dbReference type="PaxDb" id="6239-T08E11.5"/>
<dbReference type="PANTHER" id="PTHR31379">
    <property type="entry name" value="F-BOX C PROTEIN-RELATED-RELATED"/>
    <property type="match status" value="1"/>
</dbReference>
<dbReference type="WormBase" id="T08E11.5">
    <property type="protein sequence ID" value="CE33448"/>
    <property type="gene ID" value="WBGene00020361"/>
    <property type="gene designation" value="fbxc-19"/>
</dbReference>
<organism evidence="1 2">
    <name type="scientific">Caenorhabditis elegans</name>
    <dbReference type="NCBI Taxonomy" id="6239"/>
    <lineage>
        <taxon>Eukaryota</taxon>
        <taxon>Metazoa</taxon>
        <taxon>Ecdysozoa</taxon>
        <taxon>Nematoda</taxon>
        <taxon>Chromadorea</taxon>
        <taxon>Rhabditida</taxon>
        <taxon>Rhabditina</taxon>
        <taxon>Rhabditomorpha</taxon>
        <taxon>Rhabditoidea</taxon>
        <taxon>Rhabditidae</taxon>
        <taxon>Peloderinae</taxon>
        <taxon>Caenorhabditis</taxon>
    </lineage>
</organism>
<dbReference type="PIR" id="T33389">
    <property type="entry name" value="T33389"/>
</dbReference>
<dbReference type="RefSeq" id="NP_494085.2">
    <property type="nucleotide sequence ID" value="NM_061684.7"/>
</dbReference>
<name>O76639_CAEEL</name>
<dbReference type="Proteomes" id="UP000001940">
    <property type="component" value="Chromosome II"/>
</dbReference>
<evidence type="ECO:0000313" key="3">
    <source>
        <dbReference type="WormBase" id="T08E11.5"/>
    </source>
</evidence>
<evidence type="ECO:0000313" key="2">
    <source>
        <dbReference type="Proteomes" id="UP000001940"/>
    </source>
</evidence>
<accession>O76639</accession>
<protein>
    <submittedName>
        <fullName evidence="1">F-box domain-containing protein</fullName>
    </submittedName>
</protein>
<proteinExistence type="predicted"/>
<gene>
    <name evidence="1 3" type="primary">fbxc-19</name>
    <name evidence="1" type="ORF">CELE_T08E11.5</name>
    <name evidence="3" type="ORF">T08E11.5</name>
</gene>